<organism evidence="1 2">
    <name type="scientific">Phlebia brevispora</name>
    <dbReference type="NCBI Taxonomy" id="194682"/>
    <lineage>
        <taxon>Eukaryota</taxon>
        <taxon>Fungi</taxon>
        <taxon>Dikarya</taxon>
        <taxon>Basidiomycota</taxon>
        <taxon>Agaricomycotina</taxon>
        <taxon>Agaricomycetes</taxon>
        <taxon>Polyporales</taxon>
        <taxon>Meruliaceae</taxon>
        <taxon>Phlebia</taxon>
    </lineage>
</organism>
<proteinExistence type="predicted"/>
<accession>A0ACC1RSM5</accession>
<reference evidence="1" key="1">
    <citation type="submission" date="2022-07" db="EMBL/GenBank/DDBJ databases">
        <title>Genome Sequence of Phlebia brevispora.</title>
        <authorList>
            <person name="Buettner E."/>
        </authorList>
    </citation>
    <scope>NUCLEOTIDE SEQUENCE</scope>
    <source>
        <strain evidence="1">MPL23</strain>
    </source>
</reference>
<evidence type="ECO:0000313" key="1">
    <source>
        <dbReference type="EMBL" id="KAJ3525748.1"/>
    </source>
</evidence>
<protein>
    <submittedName>
        <fullName evidence="1">Uncharacterized protein</fullName>
    </submittedName>
</protein>
<dbReference type="EMBL" id="JANHOG010002222">
    <property type="protein sequence ID" value="KAJ3525748.1"/>
    <property type="molecule type" value="Genomic_DNA"/>
</dbReference>
<dbReference type="Proteomes" id="UP001148662">
    <property type="component" value="Unassembled WGS sequence"/>
</dbReference>
<name>A0ACC1RSM5_9APHY</name>
<sequence length="214" mass="22860">MTPTNFLKPRHSEAIARIRTNGLGMVAALITTILLPLPSPWTAFRVAWASANGDVNRSAGTLWYGLCVAELLIFAVLSFNIMQAVYAIKYPPAALPPPPSLAKAKAVASTPNLSKSQRRLSGISTISPQTQKSFSSSTSTSSLYASSPLSTPSRIVHYSTPLDTSLLSSTGSPSPILNSPLAAYRGRHRTSVGRAFDGDLLNRLTQSTQEDDDD</sequence>
<evidence type="ECO:0000313" key="2">
    <source>
        <dbReference type="Proteomes" id="UP001148662"/>
    </source>
</evidence>
<comment type="caution">
    <text evidence="1">The sequence shown here is derived from an EMBL/GenBank/DDBJ whole genome shotgun (WGS) entry which is preliminary data.</text>
</comment>
<gene>
    <name evidence="1" type="ORF">NM688_g8358</name>
</gene>
<keyword evidence="2" id="KW-1185">Reference proteome</keyword>